<evidence type="ECO:0000256" key="3">
    <source>
        <dbReference type="ARBA" id="ARBA00017145"/>
    </source>
</evidence>
<evidence type="ECO:0000256" key="14">
    <source>
        <dbReference type="PIRSR" id="PIRSR602384-1"/>
    </source>
</evidence>
<dbReference type="PROSITE" id="PS50998">
    <property type="entry name" value="GLA_2"/>
    <property type="match status" value="1"/>
</dbReference>
<evidence type="ECO:0000256" key="12">
    <source>
        <dbReference type="ARBA" id="ARBA00023188"/>
    </source>
</evidence>
<dbReference type="PANTHER" id="PTHR10109">
    <property type="entry name" value="MATRIX GLA PROTEIN"/>
    <property type="match status" value="1"/>
</dbReference>
<dbReference type="PRINTS" id="PR00002">
    <property type="entry name" value="GLABONE"/>
</dbReference>
<dbReference type="InterPro" id="IPR058704">
    <property type="entry name" value="BGLAP-like_C"/>
</dbReference>
<dbReference type="GO" id="GO:0005576">
    <property type="term" value="C:extracellular region"/>
    <property type="evidence" value="ECO:0007669"/>
    <property type="project" value="UniProtKB-SubCell"/>
</dbReference>
<feature type="binding site" evidence="14">
    <location>
        <position position="67"/>
    </location>
    <ligand>
        <name>Ca(2+)</name>
        <dbReference type="ChEBI" id="CHEBI:29108"/>
        <label>1</label>
    </ligand>
</feature>
<dbReference type="SUPFAM" id="SSF57630">
    <property type="entry name" value="GLA-domain"/>
    <property type="match status" value="1"/>
</dbReference>
<evidence type="ECO:0000256" key="1">
    <source>
        <dbReference type="ARBA" id="ARBA00004613"/>
    </source>
</evidence>
<evidence type="ECO:0000256" key="8">
    <source>
        <dbReference type="ARBA" id="ARBA00022729"/>
    </source>
</evidence>
<keyword evidence="14" id="KW-0106">Calcium</keyword>
<comment type="subcellular location">
    <subcellularLocation>
        <location evidence="1 17">Secreted</location>
    </subcellularLocation>
</comment>
<evidence type="ECO:0000313" key="21">
    <source>
        <dbReference type="Proteomes" id="UP000812440"/>
    </source>
</evidence>
<evidence type="ECO:0000256" key="5">
    <source>
        <dbReference type="ARBA" id="ARBA00022479"/>
    </source>
</evidence>
<keyword evidence="21" id="KW-1185">Reference proteome</keyword>
<feature type="modified residue" description="4-carboxyglutamate" evidence="16">
    <location>
        <position position="74"/>
    </location>
</feature>
<organism evidence="20 21">
    <name type="scientific">Hymenochirus boettgeri</name>
    <name type="common">Congo dwarf clawed frog</name>
    <dbReference type="NCBI Taxonomy" id="247094"/>
    <lineage>
        <taxon>Eukaryota</taxon>
        <taxon>Metazoa</taxon>
        <taxon>Chordata</taxon>
        <taxon>Craniata</taxon>
        <taxon>Vertebrata</taxon>
        <taxon>Euteleostomi</taxon>
        <taxon>Amphibia</taxon>
        <taxon>Batrachia</taxon>
        <taxon>Anura</taxon>
        <taxon>Pipoidea</taxon>
        <taxon>Pipidae</taxon>
        <taxon>Pipinae</taxon>
        <taxon>Hymenochirus</taxon>
    </lineage>
</organism>
<name>A0A8T2IT28_9PIPI</name>
<feature type="modified residue" description="4-carboxyglutamate" evidence="16">
    <location>
        <position position="67"/>
    </location>
</feature>
<comment type="function">
    <text evidence="13">Associates with the organic matrix of bone and cartilage. Thought to act as an inhibitor of bone formation.</text>
</comment>
<evidence type="ECO:0000256" key="15">
    <source>
        <dbReference type="PIRSR" id="PIRSR602384-2"/>
    </source>
</evidence>
<keyword evidence="5 16" id="KW-0301">Gamma-carboxyglutamic acid</keyword>
<keyword evidence="14" id="KW-0479">Metal-binding</keyword>
<dbReference type="PANTHER" id="PTHR10109:SF0">
    <property type="entry name" value="MATRIX GLA PROTEIN"/>
    <property type="match status" value="1"/>
</dbReference>
<dbReference type="InterPro" id="IPR000294">
    <property type="entry name" value="GLA_domain"/>
</dbReference>
<evidence type="ECO:0000256" key="17">
    <source>
        <dbReference type="RuleBase" id="RU361261"/>
    </source>
</evidence>
<feature type="binding site" evidence="14">
    <location>
        <position position="71"/>
    </location>
    <ligand>
        <name>Ca(2+)</name>
        <dbReference type="ChEBI" id="CHEBI:29108"/>
        <label>1</label>
    </ligand>
</feature>
<feature type="modified residue" description="4-carboxyglutamate" evidence="16">
    <location>
        <position position="71"/>
    </location>
</feature>
<comment type="PTM">
    <text evidence="17">Requires vitamin K-dependent gamma-carboxylation for its function.</text>
</comment>
<dbReference type="GO" id="GO:0001503">
    <property type="term" value="P:ossification"/>
    <property type="evidence" value="ECO:0007669"/>
    <property type="project" value="UniProtKB-KW"/>
</dbReference>
<dbReference type="InterPro" id="IPR035972">
    <property type="entry name" value="GLA-like_dom_SF"/>
</dbReference>
<proteinExistence type="inferred from homology"/>
<dbReference type="EMBL" id="JAACNH010000007">
    <property type="protein sequence ID" value="KAG8436105.1"/>
    <property type="molecule type" value="Genomic_DNA"/>
</dbReference>
<dbReference type="GO" id="GO:0030154">
    <property type="term" value="P:cell differentiation"/>
    <property type="evidence" value="ECO:0007669"/>
    <property type="project" value="UniProtKB-KW"/>
</dbReference>
<evidence type="ECO:0000256" key="11">
    <source>
        <dbReference type="ARBA" id="ARBA00023157"/>
    </source>
</evidence>
<dbReference type="OrthoDB" id="8958520at2759"/>
<reference evidence="20" key="1">
    <citation type="thesis" date="2020" institute="ProQuest LLC" country="789 East Eisenhower Parkway, Ann Arbor, MI, USA">
        <title>Comparative Genomics and Chromosome Evolution.</title>
        <authorList>
            <person name="Mudd A.B."/>
        </authorList>
    </citation>
    <scope>NUCLEOTIDE SEQUENCE</scope>
    <source>
        <strain evidence="20">Female2</strain>
        <tissue evidence="20">Blood</tissue>
    </source>
</reference>
<dbReference type="GO" id="GO:0030500">
    <property type="term" value="P:regulation of bone mineralization"/>
    <property type="evidence" value="ECO:0007669"/>
    <property type="project" value="InterPro"/>
</dbReference>
<comment type="PTM">
    <text evidence="16">Gamma-carboxyglutamate residues are formed by vitamin K dependent carboxylation. These residues are essential for the binding of calcium.</text>
</comment>
<dbReference type="GO" id="GO:0005509">
    <property type="term" value="F:calcium ion binding"/>
    <property type="evidence" value="ECO:0007669"/>
    <property type="project" value="UniProtKB-UniRule"/>
</dbReference>
<evidence type="ECO:0000259" key="19">
    <source>
        <dbReference type="PROSITE" id="PS50998"/>
    </source>
</evidence>
<dbReference type="PROSITE" id="PS00011">
    <property type="entry name" value="GLA_1"/>
    <property type="match status" value="1"/>
</dbReference>
<comment type="caution">
    <text evidence="20">The sequence shown here is derived from an EMBL/GenBank/DDBJ whole genome shotgun (WGS) entry which is preliminary data.</text>
</comment>
<evidence type="ECO:0000256" key="9">
    <source>
        <dbReference type="ARBA" id="ARBA00022782"/>
    </source>
</evidence>
<feature type="chain" id="PRO_5035967436" description="Matrix Gla protein" evidence="17">
    <location>
        <begin position="20"/>
        <end position="103"/>
    </location>
</feature>
<dbReference type="InterPro" id="IPR002384">
    <property type="entry name" value="Osteocalcin/MGP"/>
</dbReference>
<evidence type="ECO:0000256" key="2">
    <source>
        <dbReference type="ARBA" id="ARBA00008850"/>
    </source>
</evidence>
<sequence>MKALSILVLLALTIVVALAYDSIESHESLERFDPFVNSRNANSFMSSQVRNQRMNERIRERNKSPRERQREACEDYDPCERYALRHGFAAAYKRYFGLRRGEK</sequence>
<dbReference type="SMART" id="SM00069">
    <property type="entry name" value="GLA"/>
    <property type="match status" value="1"/>
</dbReference>
<keyword evidence="12" id="KW-0891">Chondrogenesis</keyword>
<dbReference type="AlphaFoldDB" id="A0A8T2IT28"/>
<comment type="similarity">
    <text evidence="2 17">Belongs to the osteocalcin/matrix Gla protein family.</text>
</comment>
<keyword evidence="9" id="KW-0221">Differentiation</keyword>
<accession>A0A8T2IT28</accession>
<evidence type="ECO:0000256" key="16">
    <source>
        <dbReference type="PIRSR" id="PIRSR602384-3"/>
    </source>
</evidence>
<evidence type="ECO:0000256" key="18">
    <source>
        <dbReference type="SAM" id="MobiDB-lite"/>
    </source>
</evidence>
<keyword evidence="6 17" id="KW-0964">Secreted</keyword>
<evidence type="ECO:0000256" key="6">
    <source>
        <dbReference type="ARBA" id="ARBA00022525"/>
    </source>
</evidence>
<feature type="compositionally biased region" description="Basic and acidic residues" evidence="18">
    <location>
        <begin position="53"/>
        <end position="72"/>
    </location>
</feature>
<evidence type="ECO:0000256" key="13">
    <source>
        <dbReference type="ARBA" id="ARBA00025316"/>
    </source>
</evidence>
<dbReference type="Pfam" id="PF25890">
    <property type="entry name" value="BGLAP_C"/>
    <property type="match status" value="1"/>
</dbReference>
<gene>
    <name evidence="20" type="ORF">GDO86_007277</name>
</gene>
<keyword evidence="8 17" id="KW-0732">Signal</keyword>
<evidence type="ECO:0000256" key="7">
    <source>
        <dbReference type="ARBA" id="ARBA00022553"/>
    </source>
</evidence>
<keyword evidence="11 15" id="KW-1015">Disulfide bond</keyword>
<dbReference type="GO" id="GO:0031012">
    <property type="term" value="C:extracellular matrix"/>
    <property type="evidence" value="ECO:0007669"/>
    <property type="project" value="InterPro"/>
</dbReference>
<keyword evidence="7" id="KW-0597">Phosphoprotein</keyword>
<feature type="binding site" evidence="14">
    <location>
        <position position="74"/>
    </location>
    <ligand>
        <name>Ca(2+)</name>
        <dbReference type="ChEBI" id="CHEBI:29108"/>
        <label>1</label>
    </ligand>
</feature>
<dbReference type="Proteomes" id="UP000812440">
    <property type="component" value="Chromosome 4"/>
</dbReference>
<evidence type="ECO:0000313" key="20">
    <source>
        <dbReference type="EMBL" id="KAG8436105.1"/>
    </source>
</evidence>
<keyword evidence="10" id="KW-0892">Osteogenesis</keyword>
<feature type="region of interest" description="Disordered" evidence="18">
    <location>
        <begin position="46"/>
        <end position="72"/>
    </location>
</feature>
<keyword evidence="4" id="KW-0217">Developmental protein</keyword>
<protein>
    <recommendedName>
        <fullName evidence="3 17">Matrix Gla protein</fullName>
        <shortName evidence="17">MGP</shortName>
    </recommendedName>
</protein>
<feature type="domain" description="Gla" evidence="19">
    <location>
        <begin position="51"/>
        <end position="97"/>
    </location>
</feature>
<evidence type="ECO:0000256" key="10">
    <source>
        <dbReference type="ARBA" id="ARBA00022855"/>
    </source>
</evidence>
<dbReference type="InterPro" id="IPR027118">
    <property type="entry name" value="MGP"/>
</dbReference>
<feature type="signal peptide" evidence="17">
    <location>
        <begin position="1"/>
        <end position="19"/>
    </location>
</feature>
<feature type="disulfide bond" evidence="15">
    <location>
        <begin position="73"/>
        <end position="79"/>
    </location>
</feature>
<evidence type="ECO:0000256" key="4">
    <source>
        <dbReference type="ARBA" id="ARBA00022473"/>
    </source>
</evidence>
<dbReference type="GO" id="GO:0051216">
    <property type="term" value="P:cartilage development"/>
    <property type="evidence" value="ECO:0007669"/>
    <property type="project" value="UniProtKB-KW"/>
</dbReference>